<reference evidence="5 6" key="1">
    <citation type="submission" date="2009-12" db="EMBL/GenBank/DDBJ databases">
        <title>The Genome Sequence of Anolis carolinensis (Green Anole Lizard).</title>
        <authorList>
            <consortium name="The Genome Sequencing Platform"/>
            <person name="Di Palma F."/>
            <person name="Alfoldi J."/>
            <person name="Heiman D."/>
            <person name="Young S."/>
            <person name="Grabherr M."/>
            <person name="Johnson J."/>
            <person name="Lander E.S."/>
            <person name="Lindblad-Toh K."/>
        </authorList>
    </citation>
    <scope>NUCLEOTIDE SEQUENCE [LARGE SCALE GENOMIC DNA]</scope>
    <source>
        <strain evidence="5 6">JBL SC #1</strain>
    </source>
</reference>
<reference evidence="5" key="3">
    <citation type="submission" date="2025-09" db="UniProtKB">
        <authorList>
            <consortium name="Ensembl"/>
        </authorList>
    </citation>
    <scope>IDENTIFICATION</scope>
</reference>
<evidence type="ECO:0000313" key="5">
    <source>
        <dbReference type="Ensembl" id="ENSACAP00000034652.1"/>
    </source>
</evidence>
<evidence type="ECO:0000313" key="6">
    <source>
        <dbReference type="Proteomes" id="UP000001646"/>
    </source>
</evidence>
<dbReference type="InterPro" id="IPR001452">
    <property type="entry name" value="SH3_domain"/>
</dbReference>
<evidence type="ECO:0000256" key="1">
    <source>
        <dbReference type="ARBA" id="ARBA00022443"/>
    </source>
</evidence>
<dbReference type="AlphaFoldDB" id="A0A803THG2"/>
<name>A0A803THG2_ANOCA</name>
<dbReference type="PRINTS" id="PR00452">
    <property type="entry name" value="SH3DOMAIN"/>
</dbReference>
<protein>
    <recommendedName>
        <fullName evidence="4">SH3 domain-containing protein</fullName>
    </recommendedName>
</protein>
<dbReference type="InterPro" id="IPR050384">
    <property type="entry name" value="Endophilin_SH3RF"/>
</dbReference>
<dbReference type="Gene3D" id="2.30.30.40">
    <property type="entry name" value="SH3 Domains"/>
    <property type="match status" value="1"/>
</dbReference>
<dbReference type="PROSITE" id="PS50002">
    <property type="entry name" value="SH3"/>
    <property type="match status" value="1"/>
</dbReference>
<evidence type="ECO:0000259" key="4">
    <source>
        <dbReference type="PROSITE" id="PS50002"/>
    </source>
</evidence>
<dbReference type="SMART" id="SM00326">
    <property type="entry name" value="SH3"/>
    <property type="match status" value="1"/>
</dbReference>
<dbReference type="PANTHER" id="PTHR14167">
    <property type="entry name" value="SH3 DOMAIN-CONTAINING"/>
    <property type="match status" value="1"/>
</dbReference>
<reference evidence="5" key="2">
    <citation type="submission" date="2025-08" db="UniProtKB">
        <authorList>
            <consortium name="Ensembl"/>
        </authorList>
    </citation>
    <scope>IDENTIFICATION</scope>
</reference>
<dbReference type="CDD" id="cd11874">
    <property type="entry name" value="SH3_CD2AP-like_2"/>
    <property type="match status" value="1"/>
</dbReference>
<feature type="region of interest" description="Disordered" evidence="3">
    <location>
        <begin position="69"/>
        <end position="128"/>
    </location>
</feature>
<keyword evidence="6" id="KW-1185">Reference proteome</keyword>
<dbReference type="InParanoid" id="A0A803THG2"/>
<proteinExistence type="predicted"/>
<dbReference type="Ensembl" id="ENSACAT00000053528.1">
    <property type="protein sequence ID" value="ENSACAP00000034652.1"/>
    <property type="gene ID" value="ENSACAG00000037131.1"/>
</dbReference>
<keyword evidence="1 2" id="KW-0728">SH3 domain</keyword>
<sequence>NTEDKNQQAKQHWCRVLFPYAPTKEDVLELSTGDLVQILEEIEDGWWLGKKRGQLGVFPSNFVQELSGPSLDTPFLEPKGGAAKQRPKMTNETFVLDESEKMEKPATSPSEQALPNSEPGSGGSPGLSIHSACIHDSHQGLTQLGEDAFICWTTLDCSLDLRSSKKIT</sequence>
<dbReference type="PANTHER" id="PTHR14167:SF28">
    <property type="entry name" value="SH3 DOMAIN-CONTAINING PROTEIN 21"/>
    <property type="match status" value="1"/>
</dbReference>
<accession>A0A803THG2</accession>
<dbReference type="PRINTS" id="PR00499">
    <property type="entry name" value="P67PHOX"/>
</dbReference>
<dbReference type="SUPFAM" id="SSF50044">
    <property type="entry name" value="SH3-domain"/>
    <property type="match status" value="1"/>
</dbReference>
<dbReference type="GeneTree" id="ENSGT00940000160627"/>
<evidence type="ECO:0000256" key="2">
    <source>
        <dbReference type="PROSITE-ProRule" id="PRU00192"/>
    </source>
</evidence>
<dbReference type="Pfam" id="PF14604">
    <property type="entry name" value="SH3_9"/>
    <property type="match status" value="1"/>
</dbReference>
<organism evidence="5 6">
    <name type="scientific">Anolis carolinensis</name>
    <name type="common">Green anole</name>
    <name type="synonym">American chameleon</name>
    <dbReference type="NCBI Taxonomy" id="28377"/>
    <lineage>
        <taxon>Eukaryota</taxon>
        <taxon>Metazoa</taxon>
        <taxon>Chordata</taxon>
        <taxon>Craniata</taxon>
        <taxon>Vertebrata</taxon>
        <taxon>Euteleostomi</taxon>
        <taxon>Lepidosauria</taxon>
        <taxon>Squamata</taxon>
        <taxon>Bifurcata</taxon>
        <taxon>Unidentata</taxon>
        <taxon>Episquamata</taxon>
        <taxon>Toxicofera</taxon>
        <taxon>Iguania</taxon>
        <taxon>Dactyloidae</taxon>
        <taxon>Anolis</taxon>
    </lineage>
</organism>
<dbReference type="InterPro" id="IPR036028">
    <property type="entry name" value="SH3-like_dom_sf"/>
</dbReference>
<feature type="domain" description="SH3" evidence="4">
    <location>
        <begin position="9"/>
        <end position="68"/>
    </location>
</feature>
<evidence type="ECO:0000256" key="3">
    <source>
        <dbReference type="SAM" id="MobiDB-lite"/>
    </source>
</evidence>
<dbReference type="Proteomes" id="UP000001646">
    <property type="component" value="Chromosome 5"/>
</dbReference>